<keyword evidence="3 4" id="KW-0067">ATP-binding</keyword>
<dbReference type="PROSITE" id="PS00674">
    <property type="entry name" value="AAA"/>
    <property type="match status" value="1"/>
</dbReference>
<gene>
    <name evidence="7" type="primary">LOC108610868</name>
</gene>
<dbReference type="Pfam" id="PF17862">
    <property type="entry name" value="AAA_lid_3"/>
    <property type="match status" value="1"/>
</dbReference>
<dbReference type="Gene3D" id="3.40.50.300">
    <property type="entry name" value="P-loop containing nucleotide triphosphate hydrolases"/>
    <property type="match status" value="1"/>
</dbReference>
<reference evidence="6" key="1">
    <citation type="journal article" date="1997" name="Nucleic Acids Res.">
        <title>tRNAscan-SE: a program for improved detection of transfer RNA genes in genomic sequence.</title>
        <authorList>
            <person name="Lowe T.M."/>
            <person name="Eddy S.R."/>
        </authorList>
    </citation>
    <scope>NUCLEOTIDE SEQUENCE [LARGE SCALE GENOMIC DNA]</scope>
</reference>
<dbReference type="InterPro" id="IPR050304">
    <property type="entry name" value="MT-severing_AAA_ATPase"/>
</dbReference>
<dbReference type="PANTHER" id="PTHR23074">
    <property type="entry name" value="AAA DOMAIN-CONTAINING"/>
    <property type="match status" value="1"/>
</dbReference>
<feature type="domain" description="AAA+ ATPase" evidence="5">
    <location>
        <begin position="295"/>
        <end position="431"/>
    </location>
</feature>
<dbReference type="InterPro" id="IPR003959">
    <property type="entry name" value="ATPase_AAA_core"/>
</dbReference>
<keyword evidence="6" id="KW-1185">Reference proteome</keyword>
<dbReference type="Gene3D" id="1.10.8.60">
    <property type="match status" value="1"/>
</dbReference>
<evidence type="ECO:0000256" key="2">
    <source>
        <dbReference type="ARBA" id="ARBA00022741"/>
    </source>
</evidence>
<reference evidence="6" key="2">
    <citation type="journal article" date="2016" name="G3 (Bethesda)">
        <title>Genome Evolution in Three Species of Cactophilic Drosophila.</title>
        <authorList>
            <person name="Sanchez-Flores A."/>
            <person name="Penazola F."/>
            <person name="Carpinteyro-Ponce J."/>
            <person name="Nazario-Yepiz N."/>
            <person name="Abreu-Goodger C."/>
            <person name="Machado C.A."/>
            <person name="Markow T.A."/>
        </authorList>
    </citation>
    <scope>NUCLEOTIDE SEQUENCE [LARGE SCALE GENOMIC DNA]</scope>
</reference>
<comment type="similarity">
    <text evidence="1 4">Belongs to the AAA ATPase family.</text>
</comment>
<dbReference type="Proteomes" id="UP000694904">
    <property type="component" value="Chromosome 3"/>
</dbReference>
<dbReference type="InterPro" id="IPR027417">
    <property type="entry name" value="P-loop_NTPase"/>
</dbReference>
<evidence type="ECO:0000256" key="1">
    <source>
        <dbReference type="ARBA" id="ARBA00006914"/>
    </source>
</evidence>
<reference evidence="7" key="3">
    <citation type="submission" date="2025-08" db="UniProtKB">
        <authorList>
            <consortium name="RefSeq"/>
        </authorList>
    </citation>
    <scope>IDENTIFICATION</scope>
    <source>
        <tissue evidence="7">Whole organism</tissue>
    </source>
</reference>
<dbReference type="InterPro" id="IPR015415">
    <property type="entry name" value="Spast_Vps4_C"/>
</dbReference>
<evidence type="ECO:0000313" key="7">
    <source>
        <dbReference type="RefSeq" id="XP_017858719.1"/>
    </source>
</evidence>
<dbReference type="InterPro" id="IPR003593">
    <property type="entry name" value="AAA+_ATPase"/>
</dbReference>
<organism evidence="6 7">
    <name type="scientific">Drosophila arizonae</name>
    <name type="common">Fruit fly</name>
    <dbReference type="NCBI Taxonomy" id="7263"/>
    <lineage>
        <taxon>Eukaryota</taxon>
        <taxon>Metazoa</taxon>
        <taxon>Ecdysozoa</taxon>
        <taxon>Arthropoda</taxon>
        <taxon>Hexapoda</taxon>
        <taxon>Insecta</taxon>
        <taxon>Pterygota</taxon>
        <taxon>Neoptera</taxon>
        <taxon>Endopterygota</taxon>
        <taxon>Diptera</taxon>
        <taxon>Brachycera</taxon>
        <taxon>Muscomorpha</taxon>
        <taxon>Ephydroidea</taxon>
        <taxon>Drosophilidae</taxon>
        <taxon>Drosophila</taxon>
    </lineage>
</organism>
<name>A0ABM1NUT3_DROAR</name>
<dbReference type="InterPro" id="IPR041569">
    <property type="entry name" value="AAA_lid_3"/>
</dbReference>
<evidence type="ECO:0000256" key="4">
    <source>
        <dbReference type="RuleBase" id="RU003651"/>
    </source>
</evidence>
<dbReference type="SMART" id="SM00382">
    <property type="entry name" value="AAA"/>
    <property type="match status" value="1"/>
</dbReference>
<dbReference type="Pfam" id="PF00004">
    <property type="entry name" value="AAA"/>
    <property type="match status" value="1"/>
</dbReference>
<evidence type="ECO:0000256" key="3">
    <source>
        <dbReference type="ARBA" id="ARBA00022840"/>
    </source>
</evidence>
<evidence type="ECO:0000313" key="6">
    <source>
        <dbReference type="Proteomes" id="UP000694904"/>
    </source>
</evidence>
<dbReference type="Pfam" id="PF09336">
    <property type="entry name" value="Vps4_C"/>
    <property type="match status" value="1"/>
</dbReference>
<proteinExistence type="inferred from homology"/>
<dbReference type="RefSeq" id="XP_017858719.1">
    <property type="nucleotide sequence ID" value="XM_018003230.1"/>
</dbReference>
<sequence length="536" mass="59729">MTDELWSSEYAANETIRLNKNVSSGDYQNAWRKQKLILAHATSNLSETIRYEVLKEHQQLFSNASSTEVFMNDCLSGCRGLLTASRRRRAAAELQVEWRQPPDHLFEPVCRGKYESCKHDENIELKKSPKGTPPEKTAVPLSSTASLVPAPGAAGNGGFRTAREQLLLHEMQKTKKYETVASILMDYRKKSLGGRACSLNANFVQPVGRSDSNVLAVPKKKSEPAAPAADVLPVPAALADLDSHMVQQIMRESMHKYKPVTWDDIAGLDYAKSTFMETIIHPLQRPDLFKGIRRPPRGVLLFGPPGTGKTLIAKCIASQSKATFFSINPSTLTSKWVGEGEKMVKTLFAVAAAHQPAIIFMDEVDSLLSQRSDSEHESSRRIKNEFFIQLDGAVTNEDDHVVVIGATNRPQELDEAVRRRFVRRIYVSLPVAKARQLIIQKLIQQIHHNLSDAQIEELAKLTEGYSGADMDSLCRYAAMQPLRALTTAQIDVIDAQQLPAVTMTDFTNALQHISKSVSADDVKRYVSWNQTYGIER</sequence>
<keyword evidence="2 4" id="KW-0547">Nucleotide-binding</keyword>
<dbReference type="InterPro" id="IPR003960">
    <property type="entry name" value="ATPase_AAA_CS"/>
</dbReference>
<protein>
    <submittedName>
        <fullName evidence="7">Fidgetin-like protein 1 isoform X1</fullName>
    </submittedName>
</protein>
<dbReference type="GeneID" id="108610868"/>
<accession>A0ABM1NUT3</accession>
<evidence type="ECO:0000259" key="5">
    <source>
        <dbReference type="SMART" id="SM00382"/>
    </source>
</evidence>
<dbReference type="PANTHER" id="PTHR23074:SF17">
    <property type="entry name" value="FIDGETIN-LIKE PROTEIN 1"/>
    <property type="match status" value="1"/>
</dbReference>
<dbReference type="SUPFAM" id="SSF52540">
    <property type="entry name" value="P-loop containing nucleoside triphosphate hydrolases"/>
    <property type="match status" value="1"/>
</dbReference>